<evidence type="ECO:0000256" key="1">
    <source>
        <dbReference type="SAM" id="Coils"/>
    </source>
</evidence>
<evidence type="ECO:0000313" key="3">
    <source>
        <dbReference type="Proteomes" id="UP001152622"/>
    </source>
</evidence>
<proteinExistence type="predicted"/>
<comment type="caution">
    <text evidence="2">The sequence shown here is derived from an EMBL/GenBank/DDBJ whole genome shotgun (WGS) entry which is preliminary data.</text>
</comment>
<name>A0A9Q1F731_SYNKA</name>
<dbReference type="EMBL" id="JAINUF010000008">
    <property type="protein sequence ID" value="KAJ8352154.1"/>
    <property type="molecule type" value="Genomic_DNA"/>
</dbReference>
<dbReference type="OrthoDB" id="8942783at2759"/>
<dbReference type="AlphaFoldDB" id="A0A9Q1F731"/>
<gene>
    <name evidence="2" type="ORF">SKAU_G00236300</name>
</gene>
<reference evidence="2" key="1">
    <citation type="journal article" date="2023" name="Science">
        <title>Genome structures resolve the early diversification of teleost fishes.</title>
        <authorList>
            <person name="Parey E."/>
            <person name="Louis A."/>
            <person name="Montfort J."/>
            <person name="Bouchez O."/>
            <person name="Roques C."/>
            <person name="Iampietro C."/>
            <person name="Lluch J."/>
            <person name="Castinel A."/>
            <person name="Donnadieu C."/>
            <person name="Desvignes T."/>
            <person name="Floi Bucao C."/>
            <person name="Jouanno E."/>
            <person name="Wen M."/>
            <person name="Mejri S."/>
            <person name="Dirks R."/>
            <person name="Jansen H."/>
            <person name="Henkel C."/>
            <person name="Chen W.J."/>
            <person name="Zahm M."/>
            <person name="Cabau C."/>
            <person name="Klopp C."/>
            <person name="Thompson A.W."/>
            <person name="Robinson-Rechavi M."/>
            <person name="Braasch I."/>
            <person name="Lecointre G."/>
            <person name="Bobe J."/>
            <person name="Postlethwait J.H."/>
            <person name="Berthelot C."/>
            <person name="Roest Crollius H."/>
            <person name="Guiguen Y."/>
        </authorList>
    </citation>
    <scope>NUCLEOTIDE SEQUENCE</scope>
    <source>
        <strain evidence="2">WJC10195</strain>
    </source>
</reference>
<accession>A0A9Q1F731</accession>
<keyword evidence="3" id="KW-1185">Reference proteome</keyword>
<feature type="coiled-coil region" evidence="1">
    <location>
        <begin position="29"/>
        <end position="56"/>
    </location>
</feature>
<dbReference type="Proteomes" id="UP001152622">
    <property type="component" value="Chromosome 8"/>
</dbReference>
<sequence>MEDSEGNKEGPCRDGAQKTPQVSQECVLLRRLLLGLENMESRMDRMEEQLKEIAAMFSGGEGCLAQPQLGEFHQLVQELRLDGHRFQRYFRLDCEQFDRLLATVGPLIARADTTYRQAIPPAERLAICLW</sequence>
<protein>
    <submittedName>
        <fullName evidence="2">Uncharacterized protein</fullName>
    </submittedName>
</protein>
<evidence type="ECO:0000313" key="2">
    <source>
        <dbReference type="EMBL" id="KAJ8352154.1"/>
    </source>
</evidence>
<keyword evidence="1" id="KW-0175">Coiled coil</keyword>
<organism evidence="2 3">
    <name type="scientific">Synaphobranchus kaupii</name>
    <name type="common">Kaup's arrowtooth eel</name>
    <dbReference type="NCBI Taxonomy" id="118154"/>
    <lineage>
        <taxon>Eukaryota</taxon>
        <taxon>Metazoa</taxon>
        <taxon>Chordata</taxon>
        <taxon>Craniata</taxon>
        <taxon>Vertebrata</taxon>
        <taxon>Euteleostomi</taxon>
        <taxon>Actinopterygii</taxon>
        <taxon>Neopterygii</taxon>
        <taxon>Teleostei</taxon>
        <taxon>Anguilliformes</taxon>
        <taxon>Synaphobranchidae</taxon>
        <taxon>Synaphobranchus</taxon>
    </lineage>
</organism>